<dbReference type="KEGG" id="fpf:DCC35_10865"/>
<sequence>MMKEMKKISVYVFLLAIGMLIQSCSEDSDPNLAQVSLDMKAETTESTINGRQINSELVFNEVLVGVTEVEFETFEEDELEDIEGEVEDEDVEFEGQFVADLINGTSTPDFGMASLSPGTYEELEIEMEPFLDGGFSIFISFEFVNNNDEVITAEYGNSDELEFEIENENGFIIDAGTTNQMLVLLNLDALFAGVDLNSAESDNDGVVRINNTSNSDLAATISSNLDQILEAGEDDDDDGDIDDD</sequence>
<accession>A0A4D7JGD8</accession>
<evidence type="ECO:0000313" key="2">
    <source>
        <dbReference type="Proteomes" id="UP000298616"/>
    </source>
</evidence>
<dbReference type="PROSITE" id="PS51257">
    <property type="entry name" value="PROKAR_LIPOPROTEIN"/>
    <property type="match status" value="1"/>
</dbReference>
<keyword evidence="2" id="KW-1185">Reference proteome</keyword>
<dbReference type="AlphaFoldDB" id="A0A4D7JGD8"/>
<organism evidence="1 2">
    <name type="scientific">Mangrovivirga cuniculi</name>
    <dbReference type="NCBI Taxonomy" id="2715131"/>
    <lineage>
        <taxon>Bacteria</taxon>
        <taxon>Pseudomonadati</taxon>
        <taxon>Bacteroidota</taxon>
        <taxon>Cytophagia</taxon>
        <taxon>Cytophagales</taxon>
        <taxon>Mangrovivirgaceae</taxon>
        <taxon>Mangrovivirga</taxon>
    </lineage>
</organism>
<reference evidence="1 2" key="1">
    <citation type="submission" date="2018-04" db="EMBL/GenBank/DDBJ databases">
        <title>Complete genome uncultured novel isolate.</title>
        <authorList>
            <person name="Merlino G."/>
        </authorList>
    </citation>
    <scope>NUCLEOTIDE SEQUENCE [LARGE SCALE GENOMIC DNA]</scope>
    <source>
        <strain evidence="2">R1DC9</strain>
    </source>
</reference>
<name>A0A4D7JGD8_9BACT</name>
<dbReference type="Proteomes" id="UP000298616">
    <property type="component" value="Chromosome"/>
</dbReference>
<evidence type="ECO:0008006" key="3">
    <source>
        <dbReference type="Google" id="ProtNLM"/>
    </source>
</evidence>
<gene>
    <name evidence="1" type="ORF">DCC35_10865</name>
</gene>
<dbReference type="EMBL" id="CP028923">
    <property type="protein sequence ID" value="QCK15209.1"/>
    <property type="molecule type" value="Genomic_DNA"/>
</dbReference>
<proteinExistence type="predicted"/>
<protein>
    <recommendedName>
        <fullName evidence="3">DUF4382 domain-containing protein</fullName>
    </recommendedName>
</protein>
<evidence type="ECO:0000313" key="1">
    <source>
        <dbReference type="EMBL" id="QCK15209.1"/>
    </source>
</evidence>